<sequence length="108" mass="12646">MFGNRLTELRKQRNLTQNDMAKLLGVARTTYSSYEQGRRTPDVEIQNKIADYFGVTLDYLHGRNQKNDSTYTKKQQTVAAHIDDDVSDDEMKEILNFIDYIKNRDHSK</sequence>
<dbReference type="PROSITE" id="PS50943">
    <property type="entry name" value="HTH_CROC1"/>
    <property type="match status" value="1"/>
</dbReference>
<reference evidence="3 4" key="1">
    <citation type="submission" date="2018-10" db="EMBL/GenBank/DDBJ databases">
        <title>Escaping from acidified nitrite in gastric host defense: Transcriptomic basis for resistance to free nitrous acid in Enterococcus faecalis.</title>
        <authorList>
            <person name="Yu Z."/>
            <person name="Shi D."/>
            <person name="Liu W."/>
            <person name="Meng F."/>
        </authorList>
    </citation>
    <scope>NUCLEOTIDE SEQUENCE [LARGE SCALE GENOMIC DNA]</scope>
    <source>
        <strain evidence="3 4">JE1</strain>
    </source>
</reference>
<evidence type="ECO:0000259" key="2">
    <source>
        <dbReference type="PROSITE" id="PS50943"/>
    </source>
</evidence>
<dbReference type="InterPro" id="IPR001387">
    <property type="entry name" value="Cro/C1-type_HTH"/>
</dbReference>
<dbReference type="InterPro" id="IPR010982">
    <property type="entry name" value="Lambda_DNA-bd_dom_sf"/>
</dbReference>
<dbReference type="SUPFAM" id="SSF47413">
    <property type="entry name" value="lambda repressor-like DNA-binding domains"/>
    <property type="match status" value="1"/>
</dbReference>
<accession>A0AAI8LJL7</accession>
<feature type="domain" description="HTH cro/C1-type" evidence="2">
    <location>
        <begin position="6"/>
        <end position="60"/>
    </location>
</feature>
<organism evidence="3 4">
    <name type="scientific">Enterococcus faecium</name>
    <name type="common">Streptococcus faecium</name>
    <dbReference type="NCBI Taxonomy" id="1352"/>
    <lineage>
        <taxon>Bacteria</taxon>
        <taxon>Bacillati</taxon>
        <taxon>Bacillota</taxon>
        <taxon>Bacilli</taxon>
        <taxon>Lactobacillales</taxon>
        <taxon>Enterococcaceae</taxon>
        <taxon>Enterococcus</taxon>
    </lineage>
</organism>
<dbReference type="Proteomes" id="UP000275747">
    <property type="component" value="Chromosome"/>
</dbReference>
<evidence type="ECO:0000313" key="4">
    <source>
        <dbReference type="Proteomes" id="UP000275747"/>
    </source>
</evidence>
<dbReference type="GO" id="GO:0003677">
    <property type="term" value="F:DNA binding"/>
    <property type="evidence" value="ECO:0007669"/>
    <property type="project" value="UniProtKB-KW"/>
</dbReference>
<evidence type="ECO:0000313" key="3">
    <source>
        <dbReference type="EMBL" id="AYM72691.1"/>
    </source>
</evidence>
<keyword evidence="1" id="KW-0238">DNA-binding</keyword>
<dbReference type="PANTHER" id="PTHR46558:SF14">
    <property type="entry name" value="HTH-TYPE TRANSCRIPTIONAL REGULATOR ANSR"/>
    <property type="match status" value="1"/>
</dbReference>
<dbReference type="PANTHER" id="PTHR46558">
    <property type="entry name" value="TRACRIPTIONAL REGULATORY PROTEIN-RELATED-RELATED"/>
    <property type="match status" value="1"/>
</dbReference>
<dbReference type="AlphaFoldDB" id="A0AAI8LJL7"/>
<dbReference type="SMART" id="SM00530">
    <property type="entry name" value="HTH_XRE"/>
    <property type="match status" value="1"/>
</dbReference>
<gene>
    <name evidence="3" type="ORF">D9Z05_05225</name>
</gene>
<dbReference type="Gene3D" id="1.10.260.40">
    <property type="entry name" value="lambda repressor-like DNA-binding domains"/>
    <property type="match status" value="1"/>
</dbReference>
<name>A0AAI8LJL7_ENTFC</name>
<dbReference type="RefSeq" id="WP_010732290.1">
    <property type="nucleotide sequence ID" value="NZ_CAKMCQ010000015.1"/>
</dbReference>
<proteinExistence type="predicted"/>
<evidence type="ECO:0000256" key="1">
    <source>
        <dbReference type="ARBA" id="ARBA00023125"/>
    </source>
</evidence>
<dbReference type="CDD" id="cd00093">
    <property type="entry name" value="HTH_XRE"/>
    <property type="match status" value="1"/>
</dbReference>
<dbReference type="Pfam" id="PF01381">
    <property type="entry name" value="HTH_3"/>
    <property type="match status" value="1"/>
</dbReference>
<protein>
    <submittedName>
        <fullName evidence="3">XRE family transcriptional regulator</fullName>
    </submittedName>
</protein>
<dbReference type="EMBL" id="CP033041">
    <property type="protein sequence ID" value="AYM72691.1"/>
    <property type="molecule type" value="Genomic_DNA"/>
</dbReference>